<organism evidence="1">
    <name type="scientific">marine sediment metagenome</name>
    <dbReference type="NCBI Taxonomy" id="412755"/>
    <lineage>
        <taxon>unclassified sequences</taxon>
        <taxon>metagenomes</taxon>
        <taxon>ecological metagenomes</taxon>
    </lineage>
</organism>
<accession>X1SED4</accession>
<feature type="non-terminal residue" evidence="1">
    <location>
        <position position="1"/>
    </location>
</feature>
<sequence length="57" mass="6508">RPEFALDLRINKIEVYINEENMKTHCIGHDEMYNCTPAPYSCHVTMSAPVPISPTTE</sequence>
<protein>
    <submittedName>
        <fullName evidence="1">Uncharacterized protein</fullName>
    </submittedName>
</protein>
<dbReference type="EMBL" id="BARW01001986">
    <property type="protein sequence ID" value="GAI66144.1"/>
    <property type="molecule type" value="Genomic_DNA"/>
</dbReference>
<comment type="caution">
    <text evidence="1">The sequence shown here is derived from an EMBL/GenBank/DDBJ whole genome shotgun (WGS) entry which is preliminary data.</text>
</comment>
<dbReference type="AlphaFoldDB" id="X1SED4"/>
<evidence type="ECO:0000313" key="1">
    <source>
        <dbReference type="EMBL" id="GAI66144.1"/>
    </source>
</evidence>
<reference evidence="1" key="1">
    <citation type="journal article" date="2014" name="Front. Microbiol.">
        <title>High frequency of phylogenetically diverse reductive dehalogenase-homologous genes in deep subseafloor sedimentary metagenomes.</title>
        <authorList>
            <person name="Kawai M."/>
            <person name="Futagami T."/>
            <person name="Toyoda A."/>
            <person name="Takaki Y."/>
            <person name="Nishi S."/>
            <person name="Hori S."/>
            <person name="Arai W."/>
            <person name="Tsubouchi T."/>
            <person name="Morono Y."/>
            <person name="Uchiyama I."/>
            <person name="Ito T."/>
            <person name="Fujiyama A."/>
            <person name="Inagaki F."/>
            <person name="Takami H."/>
        </authorList>
    </citation>
    <scope>NUCLEOTIDE SEQUENCE</scope>
    <source>
        <strain evidence="1">Expedition CK06-06</strain>
    </source>
</reference>
<gene>
    <name evidence="1" type="ORF">S12H4_05851</name>
</gene>
<proteinExistence type="predicted"/>
<name>X1SED4_9ZZZZ</name>